<evidence type="ECO:0000259" key="6">
    <source>
        <dbReference type="SMART" id="SM01310"/>
    </source>
</evidence>
<dbReference type="Pfam" id="PF02185">
    <property type="entry name" value="HR1"/>
    <property type="match status" value="1"/>
</dbReference>
<reference evidence="7 8" key="1">
    <citation type="submission" date="2024-04" db="EMBL/GenBank/DDBJ databases">
        <title>Phyllosticta paracitricarpa is synonymous to the EU quarantine fungus P. citricarpa based on phylogenomic analyses.</title>
        <authorList>
            <consortium name="Lawrence Berkeley National Laboratory"/>
            <person name="Van Ingen-Buijs V.A."/>
            <person name="Van Westerhoven A.C."/>
            <person name="Haridas S."/>
            <person name="Skiadas P."/>
            <person name="Martin F."/>
            <person name="Groenewald J.Z."/>
            <person name="Crous P.W."/>
            <person name="Seidl M.F."/>
        </authorList>
    </citation>
    <scope>NUCLEOTIDE SEQUENCE [LARGE SCALE GENOMIC DNA]</scope>
    <source>
        <strain evidence="7 8">CBS 122670</strain>
    </source>
</reference>
<dbReference type="SMART" id="SM01303">
    <property type="entry name" value="RasGEF_N_2"/>
    <property type="match status" value="1"/>
</dbReference>
<dbReference type="SUPFAM" id="SSF46585">
    <property type="entry name" value="HR1 repeat"/>
    <property type="match status" value="1"/>
</dbReference>
<dbReference type="PANTHER" id="PTHR13298:SF11">
    <property type="entry name" value="RAPAMYCIN-INSENSITIVE COMPANION OF MTOR"/>
    <property type="match status" value="1"/>
</dbReference>
<dbReference type="Pfam" id="PF14663">
    <property type="entry name" value="RasGEF_N_2"/>
    <property type="match status" value="1"/>
</dbReference>
<accession>A0ABR1MNH1</accession>
<evidence type="ECO:0000259" key="5">
    <source>
        <dbReference type="SMART" id="SM01308"/>
    </source>
</evidence>
<sequence length="1384" mass="152422">MVSSASPGMTPSLQPPPPPARSMSTQSDAPPTADHSSSNTLLPPGRLAKDGRAASAAAPMRGNSYMTVGPGPGSFSSELKSTVSRVDLSRPTLAEHASFADDSARTASEQRQAELRDKIEKETKIKIGSENLLEALNSKNAKQAKDQKIRVEAELNMSNRKLANLKLDLETEIQRSREPVREGRLSELFRTAPPPAEPRQTVPTMRDEEVDPDAESPTFVLAELLQALEAEGMQPDYYVERGNALVELFKRHPTLKYDLAWSIFGLRVQTMLLSDSREVVAAGYRVLRYSITDRKSLQTIRSLNTDYLVILSLIKESKASVEREQALKFVRGFLEVKDGVKEVARAVIRIIVAMAEHSDDRLRNICLLTLAEILVKDPGRLVAAGGMGPLTDALGEGLYQASESLTASFLYLLDVPSRRKFLRAGHELQMPFAAFTDASSGHANEERLKANARVIAALMKSWTGLVTLCMHDFMAIKSLMTSLYIPQPSVRNVILELLFDVLRIKPPSWSSSFLAGRRLTTYGRVTNLKSEGATSSAAKVEEEEMKRSLVDHYVAVMLAVLLHSGLVPALLHAEEEALNLTLKRKTTLLLGEVLKMANELLPPAWSQQLQVLPDLLKSAAKFGIDERFIATGTIYQVDSVNRTLFRSAANGSKFGMPADHEDAPQPPTSSKAQFSAQIDEAQFRNLMTDSRVLETPNYQKWRWDIVQGILDGPLYNPKRLDEALRATKFIHRLINFFRPFKNRFSILKNTRPNQRYVRAGCSLMRALLNNADGTKYLMDSKPIRQLGECLSHFDRMSGLTSEEPIFSAVRMSETLVGGYFAMLGELSKSPEGVKIFERWKMINMFYHIIERHDRDDLMKALLSNMDYTLDGHLRIILSKAMTASMKEIRIFAARLLRKYATKPLQPLDPHLPGTGVAEWAIRLLVTQLYDPEIEVCEVAIKILEEACNQKRSLEYVVKCAPTMDHLGEIGAPLLLRFLSTSVGYHYLDGLDYITREMDDWFLGRNDSYVALVEASLARALADIPEKTPSHLAFDDIPEPQNYGLVPPHFYRELARTMEGCRLLAQKGHFDEFANAIKEHGMETEDAEIILKVKGCLWAVGNVGSMDLGAPFLESTDVTRYIVHIAEESEVMSLRGTAFFVLGLISRSLHGQEILIECGWDATVNIMGVSLGFCIPANFKKLFSIKPWVAIHVTHTPHKPGTAQPHITDPDPLNARILKLVTDLGNTVLAKRAANDLHSIKIKRAPGFSQPRLFQKVMAILESHHFRLPVCRFVIDLFDKGVLRAIVLEEESSSSESEAGGAPGDVSSDSDSDSDSLGGGRAAVAARGPRDGGGGGAAAEGSSGEEGDGGVGVGLGLGLPPPYGGRGGPPGASSIRGVRSSGDGT</sequence>
<dbReference type="InterPro" id="IPR011072">
    <property type="entry name" value="HR1_rho-bd"/>
</dbReference>
<comment type="caution">
    <text evidence="7">The sequence shown here is derived from an EMBL/GenBank/DDBJ whole genome shotgun (WGS) entry which is preliminary data.</text>
</comment>
<dbReference type="SMART" id="SM01308">
    <property type="entry name" value="RICTOR_N"/>
    <property type="match status" value="1"/>
</dbReference>
<dbReference type="CDD" id="cd11627">
    <property type="entry name" value="HR1_Ste20-like"/>
    <property type="match status" value="1"/>
</dbReference>
<protein>
    <submittedName>
        <fullName evidence="7">Rapamycin-insensitive companion of mTOR, N-term-domain-containing protein</fullName>
    </submittedName>
</protein>
<dbReference type="InterPro" id="IPR028268">
    <property type="entry name" value="Pianissimo_fam"/>
</dbReference>
<dbReference type="InterPro" id="IPR029452">
    <property type="entry name" value="RICTOR_V"/>
</dbReference>
<evidence type="ECO:0000313" key="8">
    <source>
        <dbReference type="Proteomes" id="UP001365128"/>
    </source>
</evidence>
<keyword evidence="2" id="KW-0175">Coiled coil</keyword>
<feature type="region of interest" description="Disordered" evidence="3">
    <location>
        <begin position="190"/>
        <end position="213"/>
    </location>
</feature>
<dbReference type="EMBL" id="JBBPDW010000003">
    <property type="protein sequence ID" value="KAK7554620.1"/>
    <property type="molecule type" value="Genomic_DNA"/>
</dbReference>
<feature type="domain" description="Rapamycin-insensitive companion of mTOR N-terminal" evidence="5">
    <location>
        <begin position="239"/>
        <end position="602"/>
    </location>
</feature>
<organism evidence="7 8">
    <name type="scientific">Phyllosticta citricarpa</name>
    <dbReference type="NCBI Taxonomy" id="55181"/>
    <lineage>
        <taxon>Eukaryota</taxon>
        <taxon>Fungi</taxon>
        <taxon>Dikarya</taxon>
        <taxon>Ascomycota</taxon>
        <taxon>Pezizomycotina</taxon>
        <taxon>Dothideomycetes</taxon>
        <taxon>Dothideomycetes incertae sedis</taxon>
        <taxon>Botryosphaeriales</taxon>
        <taxon>Phyllostictaceae</taxon>
        <taxon>Phyllosticta</taxon>
    </lineage>
</organism>
<dbReference type="SMART" id="SM01310">
    <property type="entry name" value="RICTOR_V"/>
    <property type="match status" value="1"/>
</dbReference>
<name>A0ABR1MNH1_9PEZI</name>
<evidence type="ECO:0000259" key="4">
    <source>
        <dbReference type="SMART" id="SM01307"/>
    </source>
</evidence>
<feature type="coiled-coil region" evidence="2">
    <location>
        <begin position="141"/>
        <end position="168"/>
    </location>
</feature>
<dbReference type="InterPro" id="IPR029453">
    <property type="entry name" value="Rictor_IV"/>
</dbReference>
<gene>
    <name evidence="7" type="ORF">IWX46DRAFT_221915</name>
</gene>
<keyword evidence="8" id="KW-1185">Reference proteome</keyword>
<proteinExistence type="inferred from homology"/>
<evidence type="ECO:0000313" key="7">
    <source>
        <dbReference type="EMBL" id="KAK7554620.1"/>
    </source>
</evidence>
<dbReference type="Gene3D" id="1.10.287.160">
    <property type="entry name" value="HR1 repeat"/>
    <property type="match status" value="1"/>
</dbReference>
<feature type="domain" description="Rapamycin-insensitive companion of mTOR" evidence="6">
    <location>
        <begin position="1089"/>
        <end position="1161"/>
    </location>
</feature>
<feature type="compositionally biased region" description="Low complexity" evidence="3">
    <location>
        <begin position="1293"/>
        <end position="1306"/>
    </location>
</feature>
<dbReference type="InterPro" id="IPR036274">
    <property type="entry name" value="HR1_rpt_sf"/>
</dbReference>
<evidence type="ECO:0000256" key="2">
    <source>
        <dbReference type="SAM" id="Coils"/>
    </source>
</evidence>
<evidence type="ECO:0000256" key="3">
    <source>
        <dbReference type="SAM" id="MobiDB-lite"/>
    </source>
</evidence>
<feature type="compositionally biased region" description="Polar residues" evidence="3">
    <location>
        <begin position="1"/>
        <end position="12"/>
    </location>
</feature>
<dbReference type="SUPFAM" id="SSF48371">
    <property type="entry name" value="ARM repeat"/>
    <property type="match status" value="1"/>
</dbReference>
<evidence type="ECO:0000256" key="1">
    <source>
        <dbReference type="ARBA" id="ARBA00008878"/>
    </source>
</evidence>
<comment type="similarity">
    <text evidence="1">Belongs to the RICTOR family.</text>
</comment>
<dbReference type="Pfam" id="PF14664">
    <property type="entry name" value="RICTOR_N"/>
    <property type="match status" value="1"/>
</dbReference>
<dbReference type="InterPro" id="IPR028267">
    <property type="entry name" value="Pianissimo_N"/>
</dbReference>
<dbReference type="Pfam" id="PF14666">
    <property type="entry name" value="RICTOR_M"/>
    <property type="match status" value="1"/>
</dbReference>
<dbReference type="InterPro" id="IPR029451">
    <property type="entry name" value="RICTOR_M"/>
</dbReference>
<feature type="region of interest" description="Disordered" evidence="3">
    <location>
        <begin position="1"/>
        <end position="78"/>
    </location>
</feature>
<dbReference type="SMART" id="SM01307">
    <property type="entry name" value="RICTOR_M"/>
    <property type="match status" value="1"/>
</dbReference>
<dbReference type="PANTHER" id="PTHR13298">
    <property type="entry name" value="CYTOSOLIC REGULATOR PIANISSIMO"/>
    <property type="match status" value="1"/>
</dbReference>
<feature type="region of interest" description="Disordered" evidence="3">
    <location>
        <begin position="1289"/>
        <end position="1384"/>
    </location>
</feature>
<feature type="compositionally biased region" description="Polar residues" evidence="3">
    <location>
        <begin position="22"/>
        <end position="41"/>
    </location>
</feature>
<feature type="domain" description="Rapamycin-insensitive companion of mTOR middle" evidence="4">
    <location>
        <begin position="678"/>
        <end position="902"/>
    </location>
</feature>
<dbReference type="InterPro" id="IPR016024">
    <property type="entry name" value="ARM-type_fold"/>
</dbReference>
<dbReference type="Pfam" id="PF14668">
    <property type="entry name" value="RICTOR_V"/>
    <property type="match status" value="1"/>
</dbReference>
<dbReference type="Proteomes" id="UP001365128">
    <property type="component" value="Unassembled WGS sequence"/>
</dbReference>